<evidence type="ECO:0000313" key="1">
    <source>
        <dbReference type="EMBL" id="JAH57209.1"/>
    </source>
</evidence>
<dbReference type="AlphaFoldDB" id="A0A0E9TU29"/>
<reference evidence="1" key="2">
    <citation type="journal article" date="2015" name="Fish Shellfish Immunol.">
        <title>Early steps in the European eel (Anguilla anguilla)-Vibrio vulnificus interaction in the gills: Role of the RtxA13 toxin.</title>
        <authorList>
            <person name="Callol A."/>
            <person name="Pajuelo D."/>
            <person name="Ebbesson L."/>
            <person name="Teles M."/>
            <person name="MacKenzie S."/>
            <person name="Amaro C."/>
        </authorList>
    </citation>
    <scope>NUCLEOTIDE SEQUENCE</scope>
</reference>
<reference evidence="1" key="1">
    <citation type="submission" date="2014-11" db="EMBL/GenBank/DDBJ databases">
        <authorList>
            <person name="Amaro Gonzalez C."/>
        </authorList>
    </citation>
    <scope>NUCLEOTIDE SEQUENCE</scope>
</reference>
<sequence>MVPLAQNHSTGTVITFKNNPCLSNFEALLF</sequence>
<organism evidence="1">
    <name type="scientific">Anguilla anguilla</name>
    <name type="common">European freshwater eel</name>
    <name type="synonym">Muraena anguilla</name>
    <dbReference type="NCBI Taxonomy" id="7936"/>
    <lineage>
        <taxon>Eukaryota</taxon>
        <taxon>Metazoa</taxon>
        <taxon>Chordata</taxon>
        <taxon>Craniata</taxon>
        <taxon>Vertebrata</taxon>
        <taxon>Euteleostomi</taxon>
        <taxon>Actinopterygii</taxon>
        <taxon>Neopterygii</taxon>
        <taxon>Teleostei</taxon>
        <taxon>Anguilliformes</taxon>
        <taxon>Anguillidae</taxon>
        <taxon>Anguilla</taxon>
    </lineage>
</organism>
<dbReference type="EMBL" id="GBXM01051368">
    <property type="protein sequence ID" value="JAH57209.1"/>
    <property type="molecule type" value="Transcribed_RNA"/>
</dbReference>
<proteinExistence type="predicted"/>
<protein>
    <submittedName>
        <fullName evidence="1">Uncharacterized protein</fullName>
    </submittedName>
</protein>
<accession>A0A0E9TU29</accession>
<name>A0A0E9TU29_ANGAN</name>